<sequence length="139" mass="15855">MKKLFAMIVIFLVVIIIGAVVLITPTAILMMVMHIYGFNVWHWQIIGFLLASEIVVMIIDLVAPHLVNPDAPHGKIINTIWEVVGAILLTFFVMLLFNDLWFHLPLPGIFTFWLATVYGLTMMVIDRLLPDEAKNQLNR</sequence>
<feature type="transmembrane region" description="Helical" evidence="1">
    <location>
        <begin position="79"/>
        <end position="97"/>
    </location>
</feature>
<proteinExistence type="predicted"/>
<keyword evidence="1" id="KW-0812">Transmembrane</keyword>
<reference evidence="2 3" key="1">
    <citation type="journal article" date="2015" name="Genome Announc.">
        <title>Expanding the biotechnology potential of lactobacilli through comparative genomics of 213 strains and associated genera.</title>
        <authorList>
            <person name="Sun Z."/>
            <person name="Harris H.M."/>
            <person name="McCann A."/>
            <person name="Guo C."/>
            <person name="Argimon S."/>
            <person name="Zhang W."/>
            <person name="Yang X."/>
            <person name="Jeffery I.B."/>
            <person name="Cooney J.C."/>
            <person name="Kagawa T.F."/>
            <person name="Liu W."/>
            <person name="Song Y."/>
            <person name="Salvetti E."/>
            <person name="Wrobel A."/>
            <person name="Rasinkangas P."/>
            <person name="Parkhill J."/>
            <person name="Rea M.C."/>
            <person name="O'Sullivan O."/>
            <person name="Ritari J."/>
            <person name="Douillard F.P."/>
            <person name="Paul Ross R."/>
            <person name="Yang R."/>
            <person name="Briner A.E."/>
            <person name="Felis G.E."/>
            <person name="de Vos W.M."/>
            <person name="Barrangou R."/>
            <person name="Klaenhammer T.R."/>
            <person name="Caufield P.W."/>
            <person name="Cui Y."/>
            <person name="Zhang H."/>
            <person name="O'Toole P.W."/>
        </authorList>
    </citation>
    <scope>NUCLEOTIDE SEQUENCE [LARGE SCALE GENOMIC DNA]</scope>
    <source>
        <strain evidence="2 3">DSM 12744</strain>
    </source>
</reference>
<dbReference type="OrthoDB" id="9890039at2"/>
<keyword evidence="3" id="KW-1185">Reference proteome</keyword>
<dbReference type="RefSeq" id="WP_157053800.1">
    <property type="nucleotide sequence ID" value="NZ_AZEC01000013.1"/>
</dbReference>
<gene>
    <name evidence="2" type="ORF">FD09_GL000785</name>
</gene>
<dbReference type="Proteomes" id="UP000051330">
    <property type="component" value="Unassembled WGS sequence"/>
</dbReference>
<accession>A0A0R1N069</accession>
<feature type="transmembrane region" description="Helical" evidence="1">
    <location>
        <begin position="109"/>
        <end position="129"/>
    </location>
</feature>
<organism evidence="2 3">
    <name type="scientific">Schleiferilactobacillus perolens DSM 12744</name>
    <dbReference type="NCBI Taxonomy" id="1423792"/>
    <lineage>
        <taxon>Bacteria</taxon>
        <taxon>Bacillati</taxon>
        <taxon>Bacillota</taxon>
        <taxon>Bacilli</taxon>
        <taxon>Lactobacillales</taxon>
        <taxon>Lactobacillaceae</taxon>
        <taxon>Schleiferilactobacillus</taxon>
    </lineage>
</organism>
<dbReference type="EMBL" id="AZEC01000013">
    <property type="protein sequence ID" value="KRL11061.1"/>
    <property type="molecule type" value="Genomic_DNA"/>
</dbReference>
<dbReference type="PATRIC" id="fig|1423792.3.peg.801"/>
<evidence type="ECO:0000313" key="3">
    <source>
        <dbReference type="Proteomes" id="UP000051330"/>
    </source>
</evidence>
<feature type="transmembrane region" description="Helical" evidence="1">
    <location>
        <begin position="7"/>
        <end position="35"/>
    </location>
</feature>
<protein>
    <submittedName>
        <fullName evidence="2">Uncharacterized protein</fullName>
    </submittedName>
</protein>
<keyword evidence="1" id="KW-0472">Membrane</keyword>
<keyword evidence="1" id="KW-1133">Transmembrane helix</keyword>
<feature type="transmembrane region" description="Helical" evidence="1">
    <location>
        <begin position="41"/>
        <end position="67"/>
    </location>
</feature>
<comment type="caution">
    <text evidence="2">The sequence shown here is derived from an EMBL/GenBank/DDBJ whole genome shotgun (WGS) entry which is preliminary data.</text>
</comment>
<name>A0A0R1N069_9LACO</name>
<evidence type="ECO:0000256" key="1">
    <source>
        <dbReference type="SAM" id="Phobius"/>
    </source>
</evidence>
<evidence type="ECO:0000313" key="2">
    <source>
        <dbReference type="EMBL" id="KRL11061.1"/>
    </source>
</evidence>
<dbReference type="AlphaFoldDB" id="A0A0R1N069"/>